<dbReference type="EMBL" id="DXGG01000222">
    <property type="protein sequence ID" value="HIW88011.1"/>
    <property type="molecule type" value="Genomic_DNA"/>
</dbReference>
<evidence type="ECO:0000256" key="1">
    <source>
        <dbReference type="SAM" id="SignalP"/>
    </source>
</evidence>
<keyword evidence="1" id="KW-0732">Signal</keyword>
<evidence type="ECO:0000313" key="3">
    <source>
        <dbReference type="Proteomes" id="UP000824267"/>
    </source>
</evidence>
<feature type="signal peptide" evidence="1">
    <location>
        <begin position="1"/>
        <end position="21"/>
    </location>
</feature>
<name>A0A9D1RGT1_9BACT</name>
<organism evidence="2 3">
    <name type="scientific">Candidatus Onthomorpha intestinigallinarum</name>
    <dbReference type="NCBI Taxonomy" id="2840880"/>
    <lineage>
        <taxon>Bacteria</taxon>
        <taxon>Pseudomonadati</taxon>
        <taxon>Bacteroidota</taxon>
        <taxon>Bacteroidia</taxon>
        <taxon>Bacteroidales</taxon>
        <taxon>Candidatus Onthomorpha</taxon>
    </lineage>
</organism>
<evidence type="ECO:0000313" key="2">
    <source>
        <dbReference type="EMBL" id="HIW88011.1"/>
    </source>
</evidence>
<protein>
    <submittedName>
        <fullName evidence="2">Uncharacterized protein</fullName>
    </submittedName>
</protein>
<comment type="caution">
    <text evidence="2">The sequence shown here is derived from an EMBL/GenBank/DDBJ whole genome shotgun (WGS) entry which is preliminary data.</text>
</comment>
<accession>A0A9D1RGT1</accession>
<reference evidence="2" key="2">
    <citation type="submission" date="2021-04" db="EMBL/GenBank/DDBJ databases">
        <authorList>
            <person name="Gilroy R."/>
        </authorList>
    </citation>
    <scope>NUCLEOTIDE SEQUENCE</scope>
    <source>
        <strain evidence="2">Gambia16-930</strain>
    </source>
</reference>
<feature type="chain" id="PRO_5038800311" evidence="1">
    <location>
        <begin position="22"/>
        <end position="411"/>
    </location>
</feature>
<dbReference type="AlphaFoldDB" id="A0A9D1RGT1"/>
<sequence>MKKYFFILYVLCYYPVCSVNAQIQYTPIEDEDVKYVQDIIFRDNFKTYLNNKYISCAIVDFGPYDSFLSFNPIEGIRIKFSGRTNENLSKRMRLQWMAAYGTNDRKFKYGMEFSYNLNSSVSGEYYIPKRIISLKYIDNTSMPNMYEYDKIQYSISPWRNYYLSYAQEAKIEYKHEILKGFVFIPFFSYNRLNSVKYYESDTPIETLKVKQDYFDMGLSLDFCPSRQNAMSISKIDTRLNELPTRICINYKYRKLSADNSHHHLASFILQERIFFFNSIALDLQTIGGKIFGSTIEQLYFTPAQSYGLISNIYGLNLSDFQNYFYRKEYLQTFLQINLCGLLTDKIKFLRQFRMNEFVYIKSLYGQYKPYHEIGVGLDNIFYVMGIEIIRSIKTEKPSDNGFWGIRLRVKF</sequence>
<gene>
    <name evidence="2" type="ORF">IAC47_07060</name>
</gene>
<dbReference type="Proteomes" id="UP000824267">
    <property type="component" value="Unassembled WGS sequence"/>
</dbReference>
<proteinExistence type="predicted"/>
<reference evidence="2" key="1">
    <citation type="journal article" date="2021" name="PeerJ">
        <title>Extensive microbial diversity within the chicken gut microbiome revealed by metagenomics and culture.</title>
        <authorList>
            <person name="Gilroy R."/>
            <person name="Ravi A."/>
            <person name="Getino M."/>
            <person name="Pursley I."/>
            <person name="Horton D.L."/>
            <person name="Alikhan N.F."/>
            <person name="Baker D."/>
            <person name="Gharbi K."/>
            <person name="Hall N."/>
            <person name="Watson M."/>
            <person name="Adriaenssens E.M."/>
            <person name="Foster-Nyarko E."/>
            <person name="Jarju S."/>
            <person name="Secka A."/>
            <person name="Antonio M."/>
            <person name="Oren A."/>
            <person name="Chaudhuri R.R."/>
            <person name="La Ragione R."/>
            <person name="Hildebrand F."/>
            <person name="Pallen M.J."/>
        </authorList>
    </citation>
    <scope>NUCLEOTIDE SEQUENCE</scope>
    <source>
        <strain evidence="2">Gambia16-930</strain>
    </source>
</reference>